<evidence type="ECO:0000313" key="1">
    <source>
        <dbReference type="EMBL" id="OAF10368.1"/>
    </source>
</evidence>
<sequence length="89" mass="9994">MLLLHLRHRRRDAVESGRQVDVQDCMPLGGRKFLHRRGELDAGIVYEDIERPNGLHRRAGQPAHGICLRHVGAIVNDAYAMVAFDALAD</sequence>
<reference evidence="1 2" key="1">
    <citation type="submission" date="2016-02" db="EMBL/GenBank/DDBJ databases">
        <title>Draft genome sequence of the strain BR 10247T Bradyrhizobium neotropicale isolated from nodules of Centrolobium paraense.</title>
        <authorList>
            <person name="Simoes-Araujo J.L."/>
            <person name="Barauna A.C."/>
            <person name="Silva K."/>
            <person name="Zilli J.E."/>
        </authorList>
    </citation>
    <scope>NUCLEOTIDE SEQUENCE [LARGE SCALE GENOMIC DNA]</scope>
    <source>
        <strain evidence="1 2">BR 10247</strain>
    </source>
</reference>
<keyword evidence="2" id="KW-1185">Reference proteome</keyword>
<dbReference type="Proteomes" id="UP000077173">
    <property type="component" value="Unassembled WGS sequence"/>
</dbReference>
<name>A0A176YRT6_9BRAD</name>
<organism evidence="1 2">
    <name type="scientific">Bradyrhizobium neotropicale</name>
    <dbReference type="NCBI Taxonomy" id="1497615"/>
    <lineage>
        <taxon>Bacteria</taxon>
        <taxon>Pseudomonadati</taxon>
        <taxon>Pseudomonadota</taxon>
        <taxon>Alphaproteobacteria</taxon>
        <taxon>Hyphomicrobiales</taxon>
        <taxon>Nitrobacteraceae</taxon>
        <taxon>Bradyrhizobium</taxon>
    </lineage>
</organism>
<dbReference type="EMBL" id="LSEF01000094">
    <property type="protein sequence ID" value="OAF10368.1"/>
    <property type="molecule type" value="Genomic_DNA"/>
</dbReference>
<proteinExistence type="predicted"/>
<accession>A0A176YRT6</accession>
<comment type="caution">
    <text evidence="1">The sequence shown here is derived from an EMBL/GenBank/DDBJ whole genome shotgun (WGS) entry which is preliminary data.</text>
</comment>
<protein>
    <submittedName>
        <fullName evidence="1">Uncharacterized protein</fullName>
    </submittedName>
</protein>
<evidence type="ECO:0000313" key="2">
    <source>
        <dbReference type="Proteomes" id="UP000077173"/>
    </source>
</evidence>
<dbReference type="AlphaFoldDB" id="A0A176YRT6"/>
<gene>
    <name evidence="1" type="ORF">AXW67_25875</name>
</gene>